<protein>
    <submittedName>
        <fullName evidence="9">S8 family peptidase</fullName>
    </submittedName>
</protein>
<dbReference type="InterPro" id="IPR000209">
    <property type="entry name" value="Peptidase_S8/S53_dom"/>
</dbReference>
<dbReference type="InterPro" id="IPR034202">
    <property type="entry name" value="Subtilisin_Carlsberg-like"/>
</dbReference>
<evidence type="ECO:0000256" key="6">
    <source>
        <dbReference type="PROSITE-ProRule" id="PRU01240"/>
    </source>
</evidence>
<keyword evidence="4 6" id="KW-0378">Hydrolase</keyword>
<organism evidence="9 10">
    <name type="scientific">Candidatus Sungiibacteriota bacterium</name>
    <dbReference type="NCBI Taxonomy" id="2750080"/>
    <lineage>
        <taxon>Bacteria</taxon>
        <taxon>Candidatus Sungiibacteriota</taxon>
    </lineage>
</organism>
<dbReference type="InterPro" id="IPR015500">
    <property type="entry name" value="Peptidase_S8_subtilisin-rel"/>
</dbReference>
<feature type="active site" description="Charge relay system" evidence="6">
    <location>
        <position position="148"/>
    </location>
</feature>
<dbReference type="SUPFAM" id="SSF52743">
    <property type="entry name" value="Subtilisin-like"/>
    <property type="match status" value="1"/>
</dbReference>
<keyword evidence="3" id="KW-0479">Metal-binding</keyword>
<dbReference type="InterPro" id="IPR036852">
    <property type="entry name" value="Peptidase_S8/S53_dom_sf"/>
</dbReference>
<dbReference type="AlphaFoldDB" id="A0A7T5UQZ1"/>
<feature type="active site" description="Charge relay system" evidence="6">
    <location>
        <position position="181"/>
    </location>
</feature>
<dbReference type="InterPro" id="IPR050131">
    <property type="entry name" value="Peptidase_S8_subtilisin-like"/>
</dbReference>
<keyword evidence="5 6" id="KW-0720">Serine protease</keyword>
<evidence type="ECO:0000256" key="1">
    <source>
        <dbReference type="ARBA" id="ARBA00011073"/>
    </source>
</evidence>
<dbReference type="Proteomes" id="UP000595618">
    <property type="component" value="Chromosome"/>
</dbReference>
<dbReference type="PROSITE" id="PS00137">
    <property type="entry name" value="SUBTILASE_HIS"/>
    <property type="match status" value="1"/>
</dbReference>
<feature type="domain" description="Peptidase S8/S53" evidence="8">
    <location>
        <begin position="142"/>
        <end position="390"/>
    </location>
</feature>
<dbReference type="PROSITE" id="PS51892">
    <property type="entry name" value="SUBTILASE"/>
    <property type="match status" value="1"/>
</dbReference>
<proteinExistence type="inferred from homology"/>
<dbReference type="GO" id="GO:0006508">
    <property type="term" value="P:proteolysis"/>
    <property type="evidence" value="ECO:0007669"/>
    <property type="project" value="UniProtKB-KW"/>
</dbReference>
<evidence type="ECO:0000256" key="2">
    <source>
        <dbReference type="ARBA" id="ARBA00022670"/>
    </source>
</evidence>
<dbReference type="InterPro" id="IPR037045">
    <property type="entry name" value="S8pro/Inhibitor_I9_sf"/>
</dbReference>
<dbReference type="Gene3D" id="3.40.50.200">
    <property type="entry name" value="Peptidase S8/S53 domain"/>
    <property type="match status" value="1"/>
</dbReference>
<dbReference type="GO" id="GO:0004252">
    <property type="term" value="F:serine-type endopeptidase activity"/>
    <property type="evidence" value="ECO:0007669"/>
    <property type="project" value="UniProtKB-UniRule"/>
</dbReference>
<dbReference type="InterPro" id="IPR023827">
    <property type="entry name" value="Peptidase_S8_Asp-AS"/>
</dbReference>
<evidence type="ECO:0000313" key="10">
    <source>
        <dbReference type="Proteomes" id="UP000595618"/>
    </source>
</evidence>
<dbReference type="GO" id="GO:0046872">
    <property type="term" value="F:metal ion binding"/>
    <property type="evidence" value="ECO:0007669"/>
    <property type="project" value="UniProtKB-KW"/>
</dbReference>
<name>A0A7T5UQZ1_9BACT</name>
<dbReference type="Pfam" id="PF00082">
    <property type="entry name" value="Peptidase_S8"/>
    <property type="match status" value="1"/>
</dbReference>
<dbReference type="Gene3D" id="3.30.70.80">
    <property type="entry name" value="Peptidase S8 propeptide/proteinase inhibitor I9"/>
    <property type="match status" value="1"/>
</dbReference>
<accession>A0A7T5UQZ1</accession>
<reference evidence="9 10" key="1">
    <citation type="submission" date="2020-07" db="EMBL/GenBank/DDBJ databases">
        <title>Huge and variable diversity of episymbiotic CPR bacteria and DPANN archaea in groundwater ecosystems.</title>
        <authorList>
            <person name="He C.Y."/>
            <person name="Keren R."/>
            <person name="Whittaker M."/>
            <person name="Farag I.F."/>
            <person name="Doudna J."/>
            <person name="Cate J.H.D."/>
            <person name="Banfield J.F."/>
        </authorList>
    </citation>
    <scope>NUCLEOTIDE SEQUENCE [LARGE SCALE GENOMIC DNA]</scope>
    <source>
        <strain evidence="9">NC_groundwater_541_Ag_S-0.1um_46_50</strain>
    </source>
</reference>
<evidence type="ECO:0000256" key="3">
    <source>
        <dbReference type="ARBA" id="ARBA00022723"/>
    </source>
</evidence>
<evidence type="ECO:0000256" key="5">
    <source>
        <dbReference type="ARBA" id="ARBA00022825"/>
    </source>
</evidence>
<feature type="active site" description="Charge relay system" evidence="6">
    <location>
        <position position="333"/>
    </location>
</feature>
<dbReference type="InterPro" id="IPR023828">
    <property type="entry name" value="Peptidase_S8_Ser-AS"/>
</dbReference>
<comment type="similarity">
    <text evidence="1 6 7">Belongs to the peptidase S8 family.</text>
</comment>
<dbReference type="PANTHER" id="PTHR43806:SF11">
    <property type="entry name" value="CEREVISIN-RELATED"/>
    <property type="match status" value="1"/>
</dbReference>
<dbReference type="PROSITE" id="PS00136">
    <property type="entry name" value="SUBTILASE_ASP"/>
    <property type="match status" value="1"/>
</dbReference>
<dbReference type="PRINTS" id="PR00723">
    <property type="entry name" value="SUBTILISIN"/>
</dbReference>
<keyword evidence="2 6" id="KW-0645">Protease</keyword>
<dbReference type="EMBL" id="CP066690">
    <property type="protein sequence ID" value="QQG44931.1"/>
    <property type="molecule type" value="Genomic_DNA"/>
</dbReference>
<evidence type="ECO:0000259" key="8">
    <source>
        <dbReference type="Pfam" id="PF00082"/>
    </source>
</evidence>
<evidence type="ECO:0000256" key="7">
    <source>
        <dbReference type="RuleBase" id="RU003355"/>
    </source>
</evidence>
<evidence type="ECO:0000256" key="4">
    <source>
        <dbReference type="ARBA" id="ARBA00022801"/>
    </source>
</evidence>
<evidence type="ECO:0000313" key="9">
    <source>
        <dbReference type="EMBL" id="QQG44931.1"/>
    </source>
</evidence>
<sequence length="399" mass="41019">MSYSINYKHILYLVVLLLAGVLMSLPFGGRGAYSGRKIVVFDEHFVNKAAQEELLAKAGGVKTKDLPLINGSAVFLPSKASERALLVNPAVKRIDDDVVVSILGKVGAGGSGSTQPAQVLPWGIDRIDAELVWPGGNTADPIKVGVIDTGISNKHPDLLDNVKGGVNTINPNKNWNDDNGHGSHVAGIVGALQNSIGVVGAGPAVDLYAIKVLGANGSGFLSDVVEGIQWAVQNGMQVVNMSLGTSSDVPSLHDAVLVAHNAGVTVVAAAGNSGGAVIFPAAYSEVIAVSATDQNNVLASWSSRGPEVDLASPGVSIYSTYKGTGYATLSGTSMAAPHVAGSAALVLNTPVGFYDVNSNGKWDPAEVQKKLQDTAVDLGTTGVDGLYGWGLVNVFNATQ</sequence>
<gene>
    <name evidence="9" type="ORF">HYW89_02890</name>
</gene>
<dbReference type="CDD" id="cd07477">
    <property type="entry name" value="Peptidases_S8_Subtilisin_subset"/>
    <property type="match status" value="1"/>
</dbReference>
<dbReference type="PANTHER" id="PTHR43806">
    <property type="entry name" value="PEPTIDASE S8"/>
    <property type="match status" value="1"/>
</dbReference>
<dbReference type="InterPro" id="IPR022398">
    <property type="entry name" value="Peptidase_S8_His-AS"/>
</dbReference>
<dbReference type="PROSITE" id="PS00138">
    <property type="entry name" value="SUBTILASE_SER"/>
    <property type="match status" value="1"/>
</dbReference>